<dbReference type="Gene3D" id="3.40.50.300">
    <property type="entry name" value="P-loop containing nucleotide triphosphate hydrolases"/>
    <property type="match status" value="1"/>
</dbReference>
<dbReference type="Proteomes" id="UP000175669">
    <property type="component" value="Unassembled WGS sequence"/>
</dbReference>
<evidence type="ECO:0000259" key="4">
    <source>
        <dbReference type="PROSITE" id="PS50893"/>
    </source>
</evidence>
<name>A0A1E8CIK1_9GAMM</name>
<evidence type="ECO:0000313" key="5">
    <source>
        <dbReference type="EMBL" id="OFE12253.1"/>
    </source>
</evidence>
<dbReference type="PANTHER" id="PTHR42781:SF4">
    <property type="entry name" value="SPERMIDINE_PUTRESCINE IMPORT ATP-BINDING PROTEIN POTA"/>
    <property type="match status" value="1"/>
</dbReference>
<dbReference type="EMBL" id="MASR01000001">
    <property type="protein sequence ID" value="OFE12253.1"/>
    <property type="molecule type" value="Genomic_DNA"/>
</dbReference>
<dbReference type="GO" id="GO:0005524">
    <property type="term" value="F:ATP binding"/>
    <property type="evidence" value="ECO:0007669"/>
    <property type="project" value="UniProtKB-KW"/>
</dbReference>
<dbReference type="STRING" id="1524254.PHACT_03150"/>
<keyword evidence="2" id="KW-0547">Nucleotide-binding</keyword>
<evidence type="ECO:0000313" key="6">
    <source>
        <dbReference type="Proteomes" id="UP000175669"/>
    </source>
</evidence>
<dbReference type="GO" id="GO:0016887">
    <property type="term" value="F:ATP hydrolysis activity"/>
    <property type="evidence" value="ECO:0007669"/>
    <property type="project" value="InterPro"/>
</dbReference>
<keyword evidence="3 5" id="KW-0067">ATP-binding</keyword>
<keyword evidence="1" id="KW-0813">Transport</keyword>
<feature type="domain" description="ABC transporter" evidence="4">
    <location>
        <begin position="4"/>
        <end position="208"/>
    </location>
</feature>
<dbReference type="SMART" id="SM00382">
    <property type="entry name" value="AAA"/>
    <property type="match status" value="1"/>
</dbReference>
<evidence type="ECO:0000256" key="1">
    <source>
        <dbReference type="ARBA" id="ARBA00022448"/>
    </source>
</evidence>
<evidence type="ECO:0000256" key="2">
    <source>
        <dbReference type="ARBA" id="ARBA00022741"/>
    </source>
</evidence>
<proteinExistence type="predicted"/>
<dbReference type="OrthoDB" id="9802264at2"/>
<organism evidence="5 6">
    <name type="scientific">Pseudohongiella acticola</name>
    <dbReference type="NCBI Taxonomy" id="1524254"/>
    <lineage>
        <taxon>Bacteria</taxon>
        <taxon>Pseudomonadati</taxon>
        <taxon>Pseudomonadota</taxon>
        <taxon>Gammaproteobacteria</taxon>
        <taxon>Pseudomonadales</taxon>
        <taxon>Pseudohongiellaceae</taxon>
        <taxon>Pseudohongiella</taxon>
    </lineage>
</organism>
<dbReference type="Pfam" id="PF00005">
    <property type="entry name" value="ABC_tran"/>
    <property type="match status" value="1"/>
</dbReference>
<dbReference type="InterPro" id="IPR003439">
    <property type="entry name" value="ABC_transporter-like_ATP-bd"/>
</dbReference>
<dbReference type="AlphaFoldDB" id="A0A1E8CIK1"/>
<evidence type="ECO:0000256" key="3">
    <source>
        <dbReference type="ARBA" id="ARBA00022840"/>
    </source>
</evidence>
<accession>A0A1E8CIK1</accession>
<reference evidence="6" key="1">
    <citation type="submission" date="2016-07" db="EMBL/GenBank/DDBJ databases">
        <authorList>
            <person name="Florea S."/>
            <person name="Webb J.S."/>
            <person name="Jaromczyk J."/>
            <person name="Schardl C.L."/>
        </authorList>
    </citation>
    <scope>NUCLEOTIDE SEQUENCE [LARGE SCALE GENOMIC DNA]</scope>
    <source>
        <strain evidence="6">KCTC 42131</strain>
    </source>
</reference>
<dbReference type="InterPro" id="IPR027417">
    <property type="entry name" value="P-loop_NTPase"/>
</dbReference>
<dbReference type="RefSeq" id="WP_070115876.1">
    <property type="nucleotide sequence ID" value="NZ_CAXATG010000002.1"/>
</dbReference>
<dbReference type="PANTHER" id="PTHR42781">
    <property type="entry name" value="SPERMIDINE/PUTRESCINE IMPORT ATP-BINDING PROTEIN POTA"/>
    <property type="match status" value="1"/>
</dbReference>
<dbReference type="InterPro" id="IPR050093">
    <property type="entry name" value="ABC_SmlMolc_Importer"/>
</dbReference>
<sequence length="209" mass="22517">MSGLRLTLNNIYISLRGQRLLQLNTVVESGATLTVMGPSGVGKSSLLAYIAGFLAPDFEASGEIYLGERCLNALPAEQRNVGLLFQDPLLFPHLSVAQNLSFALPRHTQNRAAQVEQALKAVDMAGFADRDPATLSGGQKARIALQRLLLSQPKAVLLDEPFSRLDAHLRQEVRQYVFSSLRDAGLPTILVTHDADDASASGGPVIELT</sequence>
<comment type="caution">
    <text evidence="5">The sequence shown here is derived from an EMBL/GenBank/DDBJ whole genome shotgun (WGS) entry which is preliminary data.</text>
</comment>
<dbReference type="PROSITE" id="PS50893">
    <property type="entry name" value="ABC_TRANSPORTER_2"/>
    <property type="match status" value="1"/>
</dbReference>
<protein>
    <submittedName>
        <fullName evidence="5">ABC transporter ATP-binding protein</fullName>
    </submittedName>
</protein>
<keyword evidence="6" id="KW-1185">Reference proteome</keyword>
<dbReference type="SUPFAM" id="SSF52540">
    <property type="entry name" value="P-loop containing nucleoside triphosphate hydrolases"/>
    <property type="match status" value="1"/>
</dbReference>
<dbReference type="InterPro" id="IPR003593">
    <property type="entry name" value="AAA+_ATPase"/>
</dbReference>
<gene>
    <name evidence="5" type="ORF">PHACT_03150</name>
</gene>